<dbReference type="GO" id="GO:1903078">
    <property type="term" value="P:positive regulation of protein localization to plasma membrane"/>
    <property type="evidence" value="ECO:0007669"/>
    <property type="project" value="TreeGrafter"/>
</dbReference>
<keyword evidence="8" id="KW-0863">Zinc-finger</keyword>
<dbReference type="FunFam" id="3.30.60.20:FF:000022">
    <property type="entry name" value="SH3 and cysteine-rich domain-containing protein 3 isoform 2"/>
    <property type="match status" value="1"/>
</dbReference>
<dbReference type="Gene3D" id="3.30.60.20">
    <property type="match status" value="1"/>
</dbReference>
<accession>A0A4W2C0I6</accession>
<evidence type="ECO:0000256" key="10">
    <source>
        <dbReference type="ARBA" id="ARBA00023136"/>
    </source>
</evidence>
<evidence type="ECO:0000256" key="5">
    <source>
        <dbReference type="ARBA" id="ARBA00022490"/>
    </source>
</evidence>
<dbReference type="CDD" id="cd20881">
    <property type="entry name" value="C1_Stac2"/>
    <property type="match status" value="1"/>
</dbReference>
<sequence>MTEMSEKENEPDDAATHTPPGTVSALQETKAAAGRGETPGSQPPPGSPSLFLSQLQRFKRSLSLKTILRSKSVENFLFRSGSELKCPTEVLLTPPTPLPPPTPPPASADRGLPTPAPSPCPVPRPLAPLKPVRLHSFQEHVFKRASPCELCHQLIVGNSKQGLRCKTCKVSVHLWCSEEISHQQCPGKTSSSFRRNFSSPLLVHEPPPACAMSKESPPTGASGKVDPVYETLRYGTSLALMNRSSFSSTSESPTRSLSERDELTEDGEGSIRSSEEGPGDSGEWGWGPGAGTEHSGGHHLQPHTLAPPWHLQYSQPQLRAKGQDQRRRAQDNSPPGLPSGRMWGPCTPTWRSTSSCPRKRMTWLCSESPSGPASPPPPPRSRGLPASNLRALHSQTLQHEFEGDLQEPLPGMLEATEPPYETEGPESKRVGTDARPLS</sequence>
<comment type="subcellular location">
    <subcellularLocation>
        <location evidence="1">Cell membrane</location>
        <location evidence="1">Sarcolemma</location>
        <topology evidence="1">Peripheral membrane protein</topology>
        <orientation evidence="1">Cytoplasmic side</orientation>
    </subcellularLocation>
    <subcellularLocation>
        <location evidence="2">Cytoplasm</location>
    </subcellularLocation>
</comment>
<dbReference type="Pfam" id="PF00130">
    <property type="entry name" value="C1_1"/>
    <property type="match status" value="1"/>
</dbReference>
<feature type="compositionally biased region" description="Gly residues" evidence="11">
    <location>
        <begin position="279"/>
        <end position="290"/>
    </location>
</feature>
<feature type="compositionally biased region" description="Pro residues" evidence="11">
    <location>
        <begin position="94"/>
        <end position="106"/>
    </location>
</feature>
<keyword evidence="6" id="KW-0479">Metal-binding</keyword>
<protein>
    <submittedName>
        <fullName evidence="13">SH3 and cysteine rich domain 2</fullName>
    </submittedName>
</protein>
<dbReference type="STRING" id="30522.A0A4W2C0I6"/>
<evidence type="ECO:0000256" key="3">
    <source>
        <dbReference type="ARBA" id="ARBA00022443"/>
    </source>
</evidence>
<dbReference type="InterPro" id="IPR002219">
    <property type="entry name" value="PKC_DAG/PE"/>
</dbReference>
<keyword evidence="9" id="KW-0862">Zinc</keyword>
<evidence type="ECO:0000256" key="9">
    <source>
        <dbReference type="ARBA" id="ARBA00022833"/>
    </source>
</evidence>
<feature type="region of interest" description="Disordered" evidence="11">
    <location>
        <begin position="1"/>
        <end position="51"/>
    </location>
</feature>
<keyword evidence="14" id="KW-1185">Reference proteome</keyword>
<dbReference type="Ensembl" id="ENSBIXT00000006217.1">
    <property type="protein sequence ID" value="ENSBIXP00000005209.1"/>
    <property type="gene ID" value="ENSBIXG00000005988.1"/>
</dbReference>
<evidence type="ECO:0000259" key="12">
    <source>
        <dbReference type="PROSITE" id="PS50081"/>
    </source>
</evidence>
<organism evidence="13 14">
    <name type="scientific">Bos indicus x Bos taurus</name>
    <name type="common">Hybrid cattle</name>
    <dbReference type="NCBI Taxonomy" id="30522"/>
    <lineage>
        <taxon>Eukaryota</taxon>
        <taxon>Metazoa</taxon>
        <taxon>Chordata</taxon>
        <taxon>Craniata</taxon>
        <taxon>Vertebrata</taxon>
        <taxon>Euteleostomi</taxon>
        <taxon>Mammalia</taxon>
        <taxon>Eutheria</taxon>
        <taxon>Laurasiatheria</taxon>
        <taxon>Artiodactyla</taxon>
        <taxon>Ruminantia</taxon>
        <taxon>Pecora</taxon>
        <taxon>Bovidae</taxon>
        <taxon>Bovinae</taxon>
        <taxon>Bos</taxon>
    </lineage>
</organism>
<dbReference type="PANTHER" id="PTHR15135:SF5">
    <property type="entry name" value="SH3 AND CYSTEINE-RICH DOMAIN-CONTAINING PROTEIN 2"/>
    <property type="match status" value="1"/>
</dbReference>
<feature type="region of interest" description="Disordered" evidence="11">
    <location>
        <begin position="244"/>
        <end position="438"/>
    </location>
</feature>
<keyword evidence="4" id="KW-1003">Cell membrane</keyword>
<dbReference type="SMART" id="SM00109">
    <property type="entry name" value="C1"/>
    <property type="match status" value="1"/>
</dbReference>
<dbReference type="GO" id="GO:0008270">
    <property type="term" value="F:zinc ion binding"/>
    <property type="evidence" value="ECO:0007669"/>
    <property type="project" value="UniProtKB-KW"/>
</dbReference>
<evidence type="ECO:0000313" key="13">
    <source>
        <dbReference type="Ensembl" id="ENSBIXP00000005209.1"/>
    </source>
</evidence>
<evidence type="ECO:0000256" key="6">
    <source>
        <dbReference type="ARBA" id="ARBA00022723"/>
    </source>
</evidence>
<feature type="region of interest" description="Disordered" evidence="11">
    <location>
        <begin position="89"/>
        <end position="120"/>
    </location>
</feature>
<proteinExistence type="predicted"/>
<feature type="compositionally biased region" description="Basic and acidic residues" evidence="11">
    <location>
        <begin position="321"/>
        <end position="330"/>
    </location>
</feature>
<evidence type="ECO:0000313" key="14">
    <source>
        <dbReference type="Proteomes" id="UP000314981"/>
    </source>
</evidence>
<reference evidence="13" key="2">
    <citation type="submission" date="2025-08" db="UniProtKB">
        <authorList>
            <consortium name="Ensembl"/>
        </authorList>
    </citation>
    <scope>IDENTIFICATION</scope>
</reference>
<keyword evidence="10" id="KW-0472">Membrane</keyword>
<dbReference type="GO" id="GO:0042383">
    <property type="term" value="C:sarcolemma"/>
    <property type="evidence" value="ECO:0007669"/>
    <property type="project" value="UniProtKB-SubCell"/>
</dbReference>
<dbReference type="PANTHER" id="PTHR15135">
    <property type="entry name" value="STAC"/>
    <property type="match status" value="1"/>
</dbReference>
<evidence type="ECO:0000256" key="7">
    <source>
        <dbReference type="ARBA" id="ARBA00022737"/>
    </source>
</evidence>
<dbReference type="GO" id="GO:0003009">
    <property type="term" value="P:skeletal muscle contraction"/>
    <property type="evidence" value="ECO:0007669"/>
    <property type="project" value="TreeGrafter"/>
</dbReference>
<dbReference type="SUPFAM" id="SSF57889">
    <property type="entry name" value="Cysteine-rich domain"/>
    <property type="match status" value="1"/>
</dbReference>
<evidence type="ECO:0000256" key="1">
    <source>
        <dbReference type="ARBA" id="ARBA00004278"/>
    </source>
</evidence>
<evidence type="ECO:0000256" key="4">
    <source>
        <dbReference type="ARBA" id="ARBA00022475"/>
    </source>
</evidence>
<evidence type="ECO:0000256" key="8">
    <source>
        <dbReference type="ARBA" id="ARBA00022771"/>
    </source>
</evidence>
<gene>
    <name evidence="13" type="primary">STAC2</name>
</gene>
<feature type="domain" description="Phorbol-ester/DAG-type" evidence="12">
    <location>
        <begin position="134"/>
        <end position="185"/>
    </location>
</feature>
<keyword evidence="3" id="KW-0728">SH3 domain</keyword>
<dbReference type="AlphaFoldDB" id="A0A4W2C0I6"/>
<dbReference type="GO" id="GO:0005737">
    <property type="term" value="C:cytoplasm"/>
    <property type="evidence" value="ECO:0007669"/>
    <property type="project" value="UniProtKB-SubCell"/>
</dbReference>
<dbReference type="Proteomes" id="UP000314981">
    <property type="component" value="Chromosome 19"/>
</dbReference>
<name>A0A4W2C0I6_BOBOX</name>
<keyword evidence="5" id="KW-0963">Cytoplasm</keyword>
<reference evidence="13" key="3">
    <citation type="submission" date="2025-09" db="UniProtKB">
        <authorList>
            <consortium name="Ensembl"/>
        </authorList>
    </citation>
    <scope>IDENTIFICATION</scope>
</reference>
<dbReference type="PROSITE" id="PS50081">
    <property type="entry name" value="ZF_DAG_PE_2"/>
    <property type="match status" value="1"/>
</dbReference>
<dbReference type="Pfam" id="PF16664">
    <property type="entry name" value="STAC2_u1"/>
    <property type="match status" value="1"/>
</dbReference>
<dbReference type="InterPro" id="IPR046349">
    <property type="entry name" value="C1-like_sf"/>
</dbReference>
<reference evidence="13 14" key="1">
    <citation type="submission" date="2018-11" db="EMBL/GenBank/DDBJ databases">
        <title>Haplotype-resolved cattle genomes.</title>
        <authorList>
            <person name="Low W.Y."/>
            <person name="Tearle R."/>
            <person name="Bickhart D.M."/>
            <person name="Rosen B.D."/>
            <person name="Koren S."/>
            <person name="Rhie A."/>
            <person name="Hiendleder S."/>
            <person name="Phillippy A.M."/>
            <person name="Smith T.P.L."/>
            <person name="Williams J.L."/>
        </authorList>
    </citation>
    <scope>NUCLEOTIDE SEQUENCE [LARGE SCALE GENOMIC DNA]</scope>
</reference>
<evidence type="ECO:0000256" key="2">
    <source>
        <dbReference type="ARBA" id="ARBA00004496"/>
    </source>
</evidence>
<dbReference type="InterPro" id="IPR039688">
    <property type="entry name" value="STAC1/2/3"/>
</dbReference>
<evidence type="ECO:0000256" key="11">
    <source>
        <dbReference type="SAM" id="MobiDB-lite"/>
    </source>
</evidence>
<keyword evidence="7" id="KW-0677">Repeat</keyword>
<dbReference type="PROSITE" id="PS00479">
    <property type="entry name" value="ZF_DAG_PE_1"/>
    <property type="match status" value="1"/>
</dbReference>
<feature type="compositionally biased region" description="Low complexity" evidence="11">
    <location>
        <begin position="244"/>
        <end position="256"/>
    </location>
</feature>